<gene>
    <name evidence="2" type="ORF">QYM36_016544</name>
</gene>
<feature type="compositionally biased region" description="Polar residues" evidence="1">
    <location>
        <begin position="100"/>
        <end position="128"/>
    </location>
</feature>
<evidence type="ECO:0000256" key="1">
    <source>
        <dbReference type="SAM" id="MobiDB-lite"/>
    </source>
</evidence>
<name>A0AA88HCT9_ARTSF</name>
<proteinExistence type="predicted"/>
<comment type="caution">
    <text evidence="2">The sequence shown here is derived from an EMBL/GenBank/DDBJ whole genome shotgun (WGS) entry which is preliminary data.</text>
</comment>
<reference evidence="2" key="1">
    <citation type="submission" date="2023-07" db="EMBL/GenBank/DDBJ databases">
        <title>Chromosome-level genome assembly of Artemia franciscana.</title>
        <authorList>
            <person name="Jo E."/>
        </authorList>
    </citation>
    <scope>NUCLEOTIDE SEQUENCE</scope>
    <source>
        <tissue evidence="2">Whole body</tissue>
    </source>
</reference>
<feature type="region of interest" description="Disordered" evidence="1">
    <location>
        <begin position="221"/>
        <end position="275"/>
    </location>
</feature>
<dbReference type="Proteomes" id="UP001187531">
    <property type="component" value="Unassembled WGS sequence"/>
</dbReference>
<evidence type="ECO:0000313" key="3">
    <source>
        <dbReference type="Proteomes" id="UP001187531"/>
    </source>
</evidence>
<feature type="region of interest" description="Disordered" evidence="1">
    <location>
        <begin position="56"/>
        <end position="157"/>
    </location>
</feature>
<evidence type="ECO:0000313" key="2">
    <source>
        <dbReference type="EMBL" id="KAK2706548.1"/>
    </source>
</evidence>
<feature type="compositionally biased region" description="Basic and acidic residues" evidence="1">
    <location>
        <begin position="56"/>
        <end position="69"/>
    </location>
</feature>
<feature type="region of interest" description="Disordered" evidence="1">
    <location>
        <begin position="439"/>
        <end position="519"/>
    </location>
</feature>
<dbReference type="AlphaFoldDB" id="A0AA88HCT9"/>
<feature type="compositionally biased region" description="Basic and acidic residues" evidence="1">
    <location>
        <begin position="238"/>
        <end position="252"/>
    </location>
</feature>
<feature type="compositionally biased region" description="Low complexity" evidence="1">
    <location>
        <begin position="129"/>
        <end position="146"/>
    </location>
</feature>
<organism evidence="2 3">
    <name type="scientific">Artemia franciscana</name>
    <name type="common">Brine shrimp</name>
    <name type="synonym">Artemia sanfranciscana</name>
    <dbReference type="NCBI Taxonomy" id="6661"/>
    <lineage>
        <taxon>Eukaryota</taxon>
        <taxon>Metazoa</taxon>
        <taxon>Ecdysozoa</taxon>
        <taxon>Arthropoda</taxon>
        <taxon>Crustacea</taxon>
        <taxon>Branchiopoda</taxon>
        <taxon>Anostraca</taxon>
        <taxon>Artemiidae</taxon>
        <taxon>Artemia</taxon>
    </lineage>
</organism>
<accession>A0AA88HCT9</accession>
<keyword evidence="3" id="KW-1185">Reference proteome</keyword>
<protein>
    <submittedName>
        <fullName evidence="2">Uncharacterized protein</fullName>
    </submittedName>
</protein>
<feature type="compositionally biased region" description="Polar residues" evidence="1">
    <location>
        <begin position="253"/>
        <end position="271"/>
    </location>
</feature>
<sequence length="519" mass="56836">MNKIISMAIPVSCVGIAVWWASGKYAELKEELRRLRKNVEQLSSFQILEEKKIAAEKERCSEDSRHSLEEESVGTGRTDTKGSLVNEVAWPKILPEPPVTKNTGKAESGSFQQPCQATYGQPSSLNQQARLSTPASAASRPSPATSHYAPSRSVESIPAVLQPNYPEGSIQEEAFSRHMPPSSQRMVLGMSGVELSQVLASISAQISQVLECVQDYRLPAQPDSRTQNIRPSSSPAPKEAESSLRTSAEDVSSHGTMPFLVNSTQDISGENVSEDRRKKTHFDTLHCFPGPLIRDGTMLLDPNTINADGQRTDHDWINEASGIIWSSNVQKNEPCPVWDPASPVTDTNVELNSTYNEASTSSYQETYTPNTDFGAAPVQPVLEATSSAKSGPEEQTEKASGFFSKVIALFTGGNVRQAVLPDDKKKRFVFDKDTNRWVDTENPDEETETPALPPKSIFAGQPKVVQSVSRSPARTRLSVRNKKVQSKTVCGHPQQSTPLFTPLAVSDLPDDENRKNVSK</sequence>
<dbReference type="EMBL" id="JAVRJZ010000020">
    <property type="protein sequence ID" value="KAK2706548.1"/>
    <property type="molecule type" value="Genomic_DNA"/>
</dbReference>